<feature type="compositionally biased region" description="Pro residues" evidence="1">
    <location>
        <begin position="320"/>
        <end position="330"/>
    </location>
</feature>
<protein>
    <submittedName>
        <fullName evidence="3">Uncharacterized protein</fullName>
    </submittedName>
</protein>
<reference evidence="3" key="1">
    <citation type="submission" date="2020-03" db="EMBL/GenBank/DDBJ databases">
        <title>The deep terrestrial virosphere.</title>
        <authorList>
            <person name="Holmfeldt K."/>
            <person name="Nilsson E."/>
            <person name="Simone D."/>
            <person name="Lopez-Fernandez M."/>
            <person name="Wu X."/>
            <person name="de Brujin I."/>
            <person name="Lundin D."/>
            <person name="Andersson A."/>
            <person name="Bertilsson S."/>
            <person name="Dopson M."/>
        </authorList>
    </citation>
    <scope>NUCLEOTIDE SEQUENCE</scope>
    <source>
        <strain evidence="3">MM415A00125</strain>
        <strain evidence="2">MM415B00372</strain>
    </source>
</reference>
<feature type="region of interest" description="Disordered" evidence="1">
    <location>
        <begin position="312"/>
        <end position="339"/>
    </location>
</feature>
<evidence type="ECO:0000313" key="3">
    <source>
        <dbReference type="EMBL" id="QJI04979.1"/>
    </source>
</evidence>
<dbReference type="EMBL" id="MT141545">
    <property type="protein sequence ID" value="QJA65822.1"/>
    <property type="molecule type" value="Genomic_DNA"/>
</dbReference>
<proteinExistence type="predicted"/>
<evidence type="ECO:0000313" key="2">
    <source>
        <dbReference type="EMBL" id="QJA65822.1"/>
    </source>
</evidence>
<sequence length="410" mass="46293">MPEPYEPPPEDENEKYRRIIDRILSDPNLDDAWYEYLSRLAEQIAFKMDEGIYTSPVALQVFRERYDLFQRGQTVTSIPDFAPVMSFRFMQAEGQATAQAAEQKVLADNFDFLLASAANFDEARGLIKEYLDLGVISAPEAKYRNYQIDQKAQKAQEEAITAEETKKAAISKQKGLLPLGAGGTGTEQVWQASYAIRDLTNQLEIAPDYLKPIIQGQIAQLQDFVKSQKGIESIKYSLSVGQDLTPQQQRELELTSERNRAGMFAQDFAKEYGISVTDAMQTGLRYSQHPESEEFANLTREQRTSLAWVGTEVSGGGGGSPPPEPTPFQPPGAGQASIPGSMTWKKEFERRYPQIAEGFISQPAKERTEQGWVSYLKKRESELKEEWESMPYSYRGERPYAFQPTIRTLG</sequence>
<evidence type="ECO:0000256" key="1">
    <source>
        <dbReference type="SAM" id="MobiDB-lite"/>
    </source>
</evidence>
<dbReference type="AlphaFoldDB" id="A0A6M3Y420"/>
<accession>A0A6M3Y420</accession>
<gene>
    <name evidence="3" type="ORF">MM415A00125_0072</name>
    <name evidence="2" type="ORF">MM415B00372_0013</name>
</gene>
<organism evidence="3">
    <name type="scientific">viral metagenome</name>
    <dbReference type="NCBI Taxonomy" id="1070528"/>
    <lineage>
        <taxon>unclassified sequences</taxon>
        <taxon>metagenomes</taxon>
        <taxon>organismal metagenomes</taxon>
    </lineage>
</organism>
<name>A0A6M3Y420_9ZZZZ</name>
<dbReference type="EMBL" id="MT145192">
    <property type="protein sequence ID" value="QJI04979.1"/>
    <property type="molecule type" value="Genomic_DNA"/>
</dbReference>